<dbReference type="NCBIfam" id="NF008955">
    <property type="entry name" value="PRK12297.1"/>
    <property type="match status" value="1"/>
</dbReference>
<feature type="binding site" evidence="9">
    <location>
        <position position="192"/>
    </location>
    <ligand>
        <name>Mg(2+)</name>
        <dbReference type="ChEBI" id="CHEBI:18420"/>
    </ligand>
</feature>
<dbReference type="InterPro" id="IPR015349">
    <property type="entry name" value="OCT_dom"/>
</dbReference>
<keyword evidence="5 9" id="KW-0547">Nucleotide-binding</keyword>
<dbReference type="PANTHER" id="PTHR11702">
    <property type="entry name" value="DEVELOPMENTALLY REGULATED GTP-BINDING PROTEIN-RELATED"/>
    <property type="match status" value="1"/>
</dbReference>
<dbReference type="PANTHER" id="PTHR11702:SF31">
    <property type="entry name" value="MITOCHONDRIAL RIBOSOME-ASSOCIATED GTPASE 2"/>
    <property type="match status" value="1"/>
</dbReference>
<reference evidence="13" key="1">
    <citation type="submission" date="2020-08" db="EMBL/GenBank/DDBJ databases">
        <title>Genome public.</title>
        <authorList>
            <person name="Liu C."/>
            <person name="Sun Q."/>
        </authorList>
    </citation>
    <scope>NUCLEOTIDE SEQUENCE</scope>
    <source>
        <strain evidence="13">NSJ-32</strain>
    </source>
</reference>
<dbReference type="NCBIfam" id="TIGR03595">
    <property type="entry name" value="Obg_CgtA_exten"/>
    <property type="match status" value="1"/>
</dbReference>
<feature type="binding site" evidence="9">
    <location>
        <begin position="190"/>
        <end position="194"/>
    </location>
    <ligand>
        <name>GTP</name>
        <dbReference type="ChEBI" id="CHEBI:37565"/>
    </ligand>
</feature>
<dbReference type="InterPro" id="IPR006169">
    <property type="entry name" value="GTP1_OBG_dom"/>
</dbReference>
<comment type="function">
    <text evidence="9">An essential GTPase which binds GTP, GDP and possibly (p)ppGpp with moderate affinity, with high nucleotide exchange rates and a fairly low GTP hydrolysis rate. Plays a role in control of the cell cycle, stress response, ribosome biogenesis and in those bacteria that undergo differentiation, in morphogenesis control.</text>
</comment>
<feature type="binding site" evidence="9">
    <location>
        <begin position="212"/>
        <end position="215"/>
    </location>
    <ligand>
        <name>GTP</name>
        <dbReference type="ChEBI" id="CHEBI:37565"/>
    </ligand>
</feature>
<dbReference type="SUPFAM" id="SSF102741">
    <property type="entry name" value="Obg GTP-binding protein C-terminal domain"/>
    <property type="match status" value="1"/>
</dbReference>
<dbReference type="GO" id="GO:0005737">
    <property type="term" value="C:cytoplasm"/>
    <property type="evidence" value="ECO:0007669"/>
    <property type="project" value="UniProtKB-SubCell"/>
</dbReference>
<dbReference type="SUPFAM" id="SSF82051">
    <property type="entry name" value="Obg GTP-binding protein N-terminal domain"/>
    <property type="match status" value="1"/>
</dbReference>
<dbReference type="Gene3D" id="3.40.50.300">
    <property type="entry name" value="P-loop containing nucleotide triphosphate hydrolases"/>
    <property type="match status" value="1"/>
</dbReference>
<protein>
    <recommendedName>
        <fullName evidence="9">GTPase Obg</fullName>
        <ecNumber evidence="9">3.6.5.-</ecNumber>
    </recommendedName>
    <alternativeName>
        <fullName evidence="9">GTP-binding protein Obg</fullName>
    </alternativeName>
</protein>
<feature type="binding site" evidence="9">
    <location>
        <begin position="165"/>
        <end position="172"/>
    </location>
    <ligand>
        <name>GTP</name>
        <dbReference type="ChEBI" id="CHEBI:37565"/>
    </ligand>
</feature>
<dbReference type="InterPro" id="IPR036726">
    <property type="entry name" value="GTP1_OBG_dom_sf"/>
</dbReference>
<feature type="domain" description="OCT" evidence="11">
    <location>
        <begin position="350"/>
        <end position="428"/>
    </location>
</feature>
<comment type="caution">
    <text evidence="13">The sequence shown here is derived from an EMBL/GenBank/DDBJ whole genome shotgun (WGS) entry which is preliminary data.</text>
</comment>
<dbReference type="PROSITE" id="PS51883">
    <property type="entry name" value="OBG"/>
    <property type="match status" value="1"/>
</dbReference>
<evidence type="ECO:0000313" key="13">
    <source>
        <dbReference type="EMBL" id="MBC8543191.1"/>
    </source>
</evidence>
<dbReference type="Pfam" id="PF09269">
    <property type="entry name" value="DUF1967"/>
    <property type="match status" value="1"/>
</dbReference>
<dbReference type="GO" id="GO:0000287">
    <property type="term" value="F:magnesium ion binding"/>
    <property type="evidence" value="ECO:0007669"/>
    <property type="project" value="InterPro"/>
</dbReference>
<dbReference type="Pfam" id="PF01018">
    <property type="entry name" value="GTP1_OBG"/>
    <property type="match status" value="1"/>
</dbReference>
<evidence type="ECO:0000256" key="3">
    <source>
        <dbReference type="ARBA" id="ARBA00022490"/>
    </source>
</evidence>
<evidence type="ECO:0000259" key="12">
    <source>
        <dbReference type="PROSITE" id="PS51883"/>
    </source>
</evidence>
<comment type="similarity">
    <text evidence="2 9">Belongs to the TRAFAC class OBG-HflX-like GTPase superfamily. OBG GTPase family.</text>
</comment>
<dbReference type="Gene3D" id="3.30.300.350">
    <property type="entry name" value="GTP-binding protein OBG, C-terminal domain"/>
    <property type="match status" value="1"/>
</dbReference>
<dbReference type="InterPro" id="IPR036346">
    <property type="entry name" value="GTP-bd_prot_GTP1/OBG_C_sf"/>
</dbReference>
<keyword evidence="14" id="KW-1185">Reference proteome</keyword>
<feature type="binding site" evidence="9">
    <location>
        <begin position="282"/>
        <end position="285"/>
    </location>
    <ligand>
        <name>GTP</name>
        <dbReference type="ChEBI" id="CHEBI:37565"/>
    </ligand>
</feature>
<dbReference type="CDD" id="cd01898">
    <property type="entry name" value="Obg"/>
    <property type="match status" value="1"/>
</dbReference>
<keyword evidence="6 9" id="KW-0378">Hydrolase</keyword>
<dbReference type="InterPro" id="IPR014100">
    <property type="entry name" value="GTP-bd_Obg/CgtA"/>
</dbReference>
<comment type="subcellular location">
    <subcellularLocation>
        <location evidence="9">Cytoplasm</location>
    </subcellularLocation>
</comment>
<dbReference type="NCBIfam" id="TIGR02729">
    <property type="entry name" value="Obg_CgtA"/>
    <property type="match status" value="1"/>
</dbReference>
<dbReference type="SUPFAM" id="SSF52540">
    <property type="entry name" value="P-loop containing nucleoside triphosphate hydrolases"/>
    <property type="match status" value="1"/>
</dbReference>
<organism evidence="13 14">
    <name type="scientific">Bianquea renquensis</name>
    <dbReference type="NCBI Taxonomy" id="2763661"/>
    <lineage>
        <taxon>Bacteria</taxon>
        <taxon>Bacillati</taxon>
        <taxon>Bacillota</taxon>
        <taxon>Clostridia</taxon>
        <taxon>Eubacteriales</taxon>
        <taxon>Bianqueaceae</taxon>
        <taxon>Bianquea</taxon>
    </lineage>
</organism>
<dbReference type="AlphaFoldDB" id="A0A926DSE7"/>
<sequence>MFVDEVKIYIESGKGGNGCASFRREKYLPNGGPDGGDGGKGGDVIFATDSSLNTLSDFRNRKMYRAESGRDGSGKNCSGRKGDDLVIHVPVGTIIREAESRLVISDMAKEGEEEVLLRGGKGGKGNQHYATSTMQIPKYAQQGQEGKGLWVILELKVIADVGLLGYPNAGKSTFLARVSNAKPKIANYPFTTLSPNLGVVDLSYGKSLVIADIPGLIDGAAEGVGLGHEFLKHLERTRVLIHIVDTAGTDGRDPVSDIENINRELALYSQELAALPQVIAANKTDLPDSEIFMDEVTAYCQEKGYALFPISAATGKGIEALLHHVVKLRDQMDPEPIVFEREYFIDEPRLEEEEGDGILVEKLSEALYRISGAPIDKMLGYTNLESEKGFDFFQKFLRDRHVIKRLEEMGISEGDTVEVADIAFEYYP</sequence>
<feature type="domain" description="Obg" evidence="12">
    <location>
        <begin position="1"/>
        <end position="158"/>
    </location>
</feature>
<dbReference type="NCBIfam" id="NF008954">
    <property type="entry name" value="PRK12296.1"/>
    <property type="match status" value="1"/>
</dbReference>
<dbReference type="PROSITE" id="PS00905">
    <property type="entry name" value="GTP1_OBG"/>
    <property type="match status" value="1"/>
</dbReference>
<dbReference type="PROSITE" id="PS51881">
    <property type="entry name" value="OCT"/>
    <property type="match status" value="1"/>
</dbReference>
<dbReference type="InterPro" id="IPR045086">
    <property type="entry name" value="OBG_GTPase"/>
</dbReference>
<dbReference type="Gene3D" id="2.70.210.12">
    <property type="entry name" value="GTP1/OBG domain"/>
    <property type="match status" value="1"/>
</dbReference>
<evidence type="ECO:0000256" key="5">
    <source>
        <dbReference type="ARBA" id="ARBA00022741"/>
    </source>
</evidence>
<dbReference type="GO" id="GO:0042254">
    <property type="term" value="P:ribosome biogenesis"/>
    <property type="evidence" value="ECO:0007669"/>
    <property type="project" value="UniProtKB-UniRule"/>
</dbReference>
<dbReference type="Pfam" id="PF01926">
    <property type="entry name" value="MMR_HSR1"/>
    <property type="match status" value="1"/>
</dbReference>
<keyword evidence="3 9" id="KW-0963">Cytoplasm</keyword>
<dbReference type="Proteomes" id="UP000657006">
    <property type="component" value="Unassembled WGS sequence"/>
</dbReference>
<dbReference type="InterPro" id="IPR006073">
    <property type="entry name" value="GTP-bd"/>
</dbReference>
<evidence type="ECO:0000256" key="8">
    <source>
        <dbReference type="ARBA" id="ARBA00023134"/>
    </source>
</evidence>
<dbReference type="HAMAP" id="MF_01454">
    <property type="entry name" value="GTPase_Obg"/>
    <property type="match status" value="1"/>
</dbReference>
<feature type="binding site" evidence="9">
    <location>
        <position position="172"/>
    </location>
    <ligand>
        <name>Mg(2+)</name>
        <dbReference type="ChEBI" id="CHEBI:18420"/>
    </ligand>
</feature>
<dbReference type="GO" id="GO:0003924">
    <property type="term" value="F:GTPase activity"/>
    <property type="evidence" value="ECO:0007669"/>
    <property type="project" value="UniProtKB-UniRule"/>
</dbReference>
<evidence type="ECO:0000256" key="9">
    <source>
        <dbReference type="HAMAP-Rule" id="MF_01454"/>
    </source>
</evidence>
<comment type="cofactor">
    <cofactor evidence="1 9">
        <name>Mg(2+)</name>
        <dbReference type="ChEBI" id="CHEBI:18420"/>
    </cofactor>
</comment>
<dbReference type="GO" id="GO:0005525">
    <property type="term" value="F:GTP binding"/>
    <property type="evidence" value="ECO:0007669"/>
    <property type="project" value="UniProtKB-UniRule"/>
</dbReference>
<dbReference type="PRINTS" id="PR00326">
    <property type="entry name" value="GTP1OBG"/>
</dbReference>
<dbReference type="FunFam" id="2.70.210.12:FF:000001">
    <property type="entry name" value="GTPase Obg"/>
    <property type="match status" value="1"/>
</dbReference>
<evidence type="ECO:0000256" key="6">
    <source>
        <dbReference type="ARBA" id="ARBA00022801"/>
    </source>
</evidence>
<evidence type="ECO:0000256" key="7">
    <source>
        <dbReference type="ARBA" id="ARBA00022842"/>
    </source>
</evidence>
<feature type="domain" description="OBG-type G" evidence="10">
    <location>
        <begin position="159"/>
        <end position="330"/>
    </location>
</feature>
<evidence type="ECO:0000256" key="2">
    <source>
        <dbReference type="ARBA" id="ARBA00007699"/>
    </source>
</evidence>
<dbReference type="NCBIfam" id="NF008956">
    <property type="entry name" value="PRK12299.1"/>
    <property type="match status" value="1"/>
</dbReference>
<name>A0A926DSE7_9FIRM</name>
<dbReference type="InterPro" id="IPR006074">
    <property type="entry name" value="GTP1-OBG_CS"/>
</dbReference>
<evidence type="ECO:0000313" key="14">
    <source>
        <dbReference type="Proteomes" id="UP000657006"/>
    </source>
</evidence>
<keyword evidence="8 9" id="KW-0342">GTP-binding</keyword>
<dbReference type="PROSITE" id="PS51710">
    <property type="entry name" value="G_OBG"/>
    <property type="match status" value="1"/>
</dbReference>
<keyword evidence="7 9" id="KW-0460">Magnesium</keyword>
<evidence type="ECO:0000259" key="10">
    <source>
        <dbReference type="PROSITE" id="PS51710"/>
    </source>
</evidence>
<evidence type="ECO:0000256" key="1">
    <source>
        <dbReference type="ARBA" id="ARBA00001946"/>
    </source>
</evidence>
<gene>
    <name evidence="13" type="primary">obgE</name>
    <name evidence="9" type="synonym">obg</name>
    <name evidence="13" type="ORF">H8730_06510</name>
</gene>
<keyword evidence="4 9" id="KW-0479">Metal-binding</keyword>
<dbReference type="EMBL" id="JACRSQ010000007">
    <property type="protein sequence ID" value="MBC8543191.1"/>
    <property type="molecule type" value="Genomic_DNA"/>
</dbReference>
<dbReference type="InterPro" id="IPR031167">
    <property type="entry name" value="G_OBG"/>
</dbReference>
<proteinExistence type="inferred from homology"/>
<dbReference type="RefSeq" id="WP_177713502.1">
    <property type="nucleotide sequence ID" value="NZ_JACRSQ010000007.1"/>
</dbReference>
<dbReference type="EC" id="3.6.5.-" evidence="9"/>
<dbReference type="InterPro" id="IPR027417">
    <property type="entry name" value="P-loop_NTPase"/>
</dbReference>
<evidence type="ECO:0000259" key="11">
    <source>
        <dbReference type="PROSITE" id="PS51881"/>
    </source>
</evidence>
<accession>A0A926DSE7</accession>
<comment type="subunit">
    <text evidence="9">Monomer.</text>
</comment>
<feature type="binding site" evidence="9">
    <location>
        <begin position="311"/>
        <end position="313"/>
    </location>
    <ligand>
        <name>GTP</name>
        <dbReference type="ChEBI" id="CHEBI:37565"/>
    </ligand>
</feature>
<evidence type="ECO:0000256" key="4">
    <source>
        <dbReference type="ARBA" id="ARBA00022723"/>
    </source>
</evidence>